<gene>
    <name evidence="1" type="ORF">IC006_2407</name>
</gene>
<dbReference type="Proteomes" id="UP000322983">
    <property type="component" value="Chromosome"/>
</dbReference>
<keyword evidence="2" id="KW-1185">Reference proteome</keyword>
<dbReference type="RefSeq" id="WP_054846184.1">
    <property type="nucleotide sequence ID" value="NZ_AP018929.1"/>
</dbReference>
<evidence type="ECO:0000313" key="2">
    <source>
        <dbReference type="Proteomes" id="UP000322983"/>
    </source>
</evidence>
<dbReference type="STRING" id="1294262.GCA_001316085_02045"/>
<dbReference type="AlphaFoldDB" id="A0A510DXW9"/>
<proteinExistence type="predicted"/>
<reference evidence="1 2" key="1">
    <citation type="journal article" date="2020" name="Int. J. Syst. Evol. Microbiol.">
        <title>Sulfuracidifex tepidarius gen. nov., sp. nov. and transfer of Sulfolobus metallicus Huber and Stetter 1992 to the genus Sulfuracidifex as Sulfuracidifex metallicus comb. nov.</title>
        <authorList>
            <person name="Itoh T."/>
            <person name="Miura T."/>
            <person name="Sakai H.D."/>
            <person name="Kato S."/>
            <person name="Ohkuma M."/>
            <person name="Takashina T."/>
        </authorList>
    </citation>
    <scope>NUCLEOTIDE SEQUENCE [LARGE SCALE GENOMIC DNA]</scope>
    <source>
        <strain evidence="1 2">IC-006</strain>
    </source>
</reference>
<protein>
    <submittedName>
        <fullName evidence="1">CRISPR-associated protein</fullName>
    </submittedName>
</protein>
<accession>A0A510DXW9</accession>
<dbReference type="OrthoDB" id="42679at2157"/>
<sequence>MAEIKLPPMGYLARDLTVSALLETGASFKIKGDIAELENVGNLEDVLKKFRETRSASLVKKSSSKFKEQTSYILEEDAGKVVEDFFNDDKEDYSYTLLLPELMEAERWYGGWNGGGKKKKSIEISKQSALLAWIALGLFTVFHYRVKKTDVIGIAPVDTIMEYQACRNLISEERIKARNIDKLSHMGRVFLFAMHYSDNVCQKLVVLKLSNHRGEIIEDDTFGSIEPIIRVWKNVNSKDEKDKERYLRLLNDQKLVDDHSSTDVFNKIANYVFEAVSGSVSPEQVAYFIARDTYLKDEAFGFITPRMVKRLKEGISLAVKQRLYSP</sequence>
<name>A0A510DXW9_9CREN</name>
<dbReference type="KEGG" id="step:IC006_2407"/>
<dbReference type="EMBL" id="AP018929">
    <property type="protein sequence ID" value="BBG25072.1"/>
    <property type="molecule type" value="Genomic_DNA"/>
</dbReference>
<evidence type="ECO:0000313" key="1">
    <source>
        <dbReference type="EMBL" id="BBG25072.1"/>
    </source>
</evidence>
<organism evidence="1 2">
    <name type="scientific">Sulfuracidifex tepidarius</name>
    <dbReference type="NCBI Taxonomy" id="1294262"/>
    <lineage>
        <taxon>Archaea</taxon>
        <taxon>Thermoproteota</taxon>
        <taxon>Thermoprotei</taxon>
        <taxon>Sulfolobales</taxon>
        <taxon>Sulfolobaceae</taxon>
        <taxon>Sulfuracidifex</taxon>
    </lineage>
</organism>
<dbReference type="GeneID" id="41716120"/>